<dbReference type="PROSITE" id="PS50943">
    <property type="entry name" value="HTH_CROC1"/>
    <property type="match status" value="1"/>
</dbReference>
<dbReference type="RefSeq" id="WP_339959896.1">
    <property type="nucleotide sequence ID" value="NZ_JAWMWH010000001.1"/>
</dbReference>
<dbReference type="SUPFAM" id="SSF47413">
    <property type="entry name" value="lambda repressor-like DNA-binding domains"/>
    <property type="match status" value="1"/>
</dbReference>
<dbReference type="Gene3D" id="1.10.260.40">
    <property type="entry name" value="lambda repressor-like DNA-binding domains"/>
    <property type="match status" value="1"/>
</dbReference>
<dbReference type="InterPro" id="IPR001387">
    <property type="entry name" value="Cro/C1-type_HTH"/>
</dbReference>
<name>A0ABU8SKI0_9LACO</name>
<feature type="domain" description="HTH cro/C1-type" evidence="3">
    <location>
        <begin position="10"/>
        <end position="73"/>
    </location>
</feature>
<sequence>MMLKNFGKRLRTLRRGRHLTQAKLAAALNEQFGTHPRANSVAQLGKWELGLRSPSIPELIKLATFFNVSIDFLVDRTENDANVVELSTILVSTNELKFNNQPLTQDDKSQIFELITAFMKGKAGRKPSEQPKSMQEELSLDLDSKD</sequence>
<keyword evidence="5" id="KW-1185">Reference proteome</keyword>
<dbReference type="PANTHER" id="PTHR46558:SF11">
    <property type="entry name" value="HTH-TYPE TRANSCRIPTIONAL REGULATOR XRE"/>
    <property type="match status" value="1"/>
</dbReference>
<reference evidence="4 5" key="1">
    <citation type="submission" date="2023-10" db="EMBL/GenBank/DDBJ databases">
        <title>Nicoliella lavandulae sp. nov. isolated from Lavandula angustifolia flowers.</title>
        <authorList>
            <person name="Alcantara C."/>
            <person name="Zuniga M."/>
            <person name="Landete J.M."/>
            <person name="Monedero V."/>
        </authorList>
    </citation>
    <scope>NUCLEOTIDE SEQUENCE [LARGE SCALE GENOMIC DNA]</scope>
    <source>
        <strain evidence="4 5">Es01</strain>
    </source>
</reference>
<gene>
    <name evidence="4" type="ORF">R4146_02630</name>
</gene>
<evidence type="ECO:0000259" key="3">
    <source>
        <dbReference type="PROSITE" id="PS50943"/>
    </source>
</evidence>
<dbReference type="Pfam" id="PF01381">
    <property type="entry name" value="HTH_3"/>
    <property type="match status" value="1"/>
</dbReference>
<evidence type="ECO:0000313" key="5">
    <source>
        <dbReference type="Proteomes" id="UP001370590"/>
    </source>
</evidence>
<dbReference type="CDD" id="cd00093">
    <property type="entry name" value="HTH_XRE"/>
    <property type="match status" value="1"/>
</dbReference>
<dbReference type="PANTHER" id="PTHR46558">
    <property type="entry name" value="TRACRIPTIONAL REGULATORY PROTEIN-RELATED-RELATED"/>
    <property type="match status" value="1"/>
</dbReference>
<organism evidence="4 5">
    <name type="scientific">Nicoliella lavandulae</name>
    <dbReference type="NCBI Taxonomy" id="3082954"/>
    <lineage>
        <taxon>Bacteria</taxon>
        <taxon>Bacillati</taxon>
        <taxon>Bacillota</taxon>
        <taxon>Bacilli</taxon>
        <taxon>Lactobacillales</taxon>
        <taxon>Lactobacillaceae</taxon>
        <taxon>Nicoliella</taxon>
    </lineage>
</organism>
<evidence type="ECO:0000256" key="1">
    <source>
        <dbReference type="ARBA" id="ARBA00023125"/>
    </source>
</evidence>
<evidence type="ECO:0000313" key="4">
    <source>
        <dbReference type="EMBL" id="MEJ6400075.1"/>
    </source>
</evidence>
<keyword evidence="1" id="KW-0238">DNA-binding</keyword>
<feature type="region of interest" description="Disordered" evidence="2">
    <location>
        <begin position="122"/>
        <end position="146"/>
    </location>
</feature>
<dbReference type="Proteomes" id="UP001370590">
    <property type="component" value="Unassembled WGS sequence"/>
</dbReference>
<evidence type="ECO:0000256" key="2">
    <source>
        <dbReference type="SAM" id="MobiDB-lite"/>
    </source>
</evidence>
<accession>A0ABU8SKI0</accession>
<dbReference type="EMBL" id="JAWMWH010000001">
    <property type="protein sequence ID" value="MEJ6400075.1"/>
    <property type="molecule type" value="Genomic_DNA"/>
</dbReference>
<protein>
    <submittedName>
        <fullName evidence="4">Helix-turn-helix transcriptional regulator</fullName>
    </submittedName>
</protein>
<proteinExistence type="predicted"/>
<comment type="caution">
    <text evidence="4">The sequence shown here is derived from an EMBL/GenBank/DDBJ whole genome shotgun (WGS) entry which is preliminary data.</text>
</comment>
<dbReference type="InterPro" id="IPR010982">
    <property type="entry name" value="Lambda_DNA-bd_dom_sf"/>
</dbReference>
<dbReference type="SMART" id="SM00530">
    <property type="entry name" value="HTH_XRE"/>
    <property type="match status" value="1"/>
</dbReference>